<dbReference type="InterPro" id="IPR051448">
    <property type="entry name" value="CdaR-like_regulators"/>
</dbReference>
<gene>
    <name evidence="4" type="ORF">AWC31_02875</name>
</gene>
<dbReference type="AlphaFoldDB" id="A0A1X2EY48"/>
<dbReference type="InterPro" id="IPR042070">
    <property type="entry name" value="PucR_C-HTH_sf"/>
</dbReference>
<comment type="similarity">
    <text evidence="1">Belongs to the CdaR family.</text>
</comment>
<reference evidence="4 5" key="1">
    <citation type="submission" date="2016-01" db="EMBL/GenBank/DDBJ databases">
        <title>The new phylogeny of the genus Mycobacterium.</title>
        <authorList>
            <person name="Tarcisio F."/>
            <person name="Conor M."/>
            <person name="Antonella G."/>
            <person name="Elisabetta G."/>
            <person name="Giulia F.S."/>
            <person name="Sara T."/>
            <person name="Anna F."/>
            <person name="Clotilde B."/>
            <person name="Roberto B."/>
            <person name="Veronica D.S."/>
            <person name="Fabio R."/>
            <person name="Monica P."/>
            <person name="Olivier J."/>
            <person name="Enrico T."/>
            <person name="Nicola S."/>
        </authorList>
    </citation>
    <scope>NUCLEOTIDE SEQUENCE [LARGE SCALE GENOMIC DNA]</scope>
    <source>
        <strain evidence="4 5">ATCC 700010</strain>
    </source>
</reference>
<protein>
    <submittedName>
        <fullName evidence="4">PucR family transcriptional regulator</fullName>
    </submittedName>
</protein>
<evidence type="ECO:0000313" key="4">
    <source>
        <dbReference type="EMBL" id="ORX11093.1"/>
    </source>
</evidence>
<name>A0A1X2EY48_9MYCO</name>
<sequence>MTRPWFATLEPTVRGAHLDHSLLPDRAQALAEHLGSGPAGWAVELGARLAATITAEIPELAVDAVAGEIHKGCEAVALGALSALAHDDDLTFAAMPEVLTGPMEVVARGIGIEHMLRSIHVAHAAAAGVLLDAAERLVPEAQRFSEMRRINESLFGIVDILTKRMADEYARAHEAWLTSSVALRMEIVEDLLHGNSVPMDRATRILDYDLSRWHLAVIVWTEAAMPAEPIQIRAAASETLVTAGCTSALVLPLGAHRVWAWGSRTSQPPEAAMPTASPPPGVRLAIGTPGSGVDGFRNSHRQAAEAARVGGMSTRDAWWFCYEDLDVVAMLSADLPAACEFVARELGDLADSTESVTVVRRTLKHYLDRDRSLAGAAADLQVARNTVAYRVQRAEQLRGRPATVRRLQLHAALTLAEEFGEVVLQPKKDQLD</sequence>
<dbReference type="Pfam" id="PF17853">
    <property type="entry name" value="GGDEF_2"/>
    <property type="match status" value="1"/>
</dbReference>
<dbReference type="OrthoDB" id="3663486at2"/>
<dbReference type="InterPro" id="IPR025736">
    <property type="entry name" value="PucR_C-HTH_dom"/>
</dbReference>
<dbReference type="PANTHER" id="PTHR33744">
    <property type="entry name" value="CARBOHYDRATE DIACID REGULATOR"/>
    <property type="match status" value="1"/>
</dbReference>
<dbReference type="Pfam" id="PF13556">
    <property type="entry name" value="HTH_30"/>
    <property type="match status" value="1"/>
</dbReference>
<proteinExistence type="inferred from homology"/>
<evidence type="ECO:0000259" key="2">
    <source>
        <dbReference type="Pfam" id="PF13556"/>
    </source>
</evidence>
<comment type="caution">
    <text evidence="4">The sequence shown here is derived from an EMBL/GenBank/DDBJ whole genome shotgun (WGS) entry which is preliminary data.</text>
</comment>
<feature type="domain" description="PucR C-terminal helix-turn-helix" evidence="2">
    <location>
        <begin position="360"/>
        <end position="414"/>
    </location>
</feature>
<organism evidence="4 5">
    <name type="scientific">Mycolicibacterium wolinskyi</name>
    <dbReference type="NCBI Taxonomy" id="59750"/>
    <lineage>
        <taxon>Bacteria</taxon>
        <taxon>Bacillati</taxon>
        <taxon>Actinomycetota</taxon>
        <taxon>Actinomycetes</taxon>
        <taxon>Mycobacteriales</taxon>
        <taxon>Mycobacteriaceae</taxon>
        <taxon>Mycolicibacterium</taxon>
    </lineage>
</organism>
<dbReference type="Proteomes" id="UP000193964">
    <property type="component" value="Unassembled WGS sequence"/>
</dbReference>
<dbReference type="PANTHER" id="PTHR33744:SF1">
    <property type="entry name" value="DNA-BINDING TRANSCRIPTIONAL ACTIVATOR ADER"/>
    <property type="match status" value="1"/>
</dbReference>
<evidence type="ECO:0000259" key="3">
    <source>
        <dbReference type="Pfam" id="PF17853"/>
    </source>
</evidence>
<accession>A0A1X2EY48</accession>
<evidence type="ECO:0000256" key="1">
    <source>
        <dbReference type="ARBA" id="ARBA00006754"/>
    </source>
</evidence>
<dbReference type="Gene3D" id="1.10.10.2840">
    <property type="entry name" value="PucR C-terminal helix-turn-helix domain"/>
    <property type="match status" value="1"/>
</dbReference>
<dbReference type="InterPro" id="IPR041522">
    <property type="entry name" value="CdaR_GGDEF"/>
</dbReference>
<evidence type="ECO:0000313" key="5">
    <source>
        <dbReference type="Proteomes" id="UP000193964"/>
    </source>
</evidence>
<dbReference type="RefSeq" id="WP_085147510.1">
    <property type="nucleotide sequence ID" value="NZ_JACKUA010000017.1"/>
</dbReference>
<feature type="domain" description="CdaR GGDEF-like" evidence="3">
    <location>
        <begin position="199"/>
        <end position="309"/>
    </location>
</feature>
<dbReference type="EMBL" id="LQQA01000031">
    <property type="protein sequence ID" value="ORX11093.1"/>
    <property type="molecule type" value="Genomic_DNA"/>
</dbReference>